<feature type="compositionally biased region" description="Polar residues" evidence="8">
    <location>
        <begin position="41"/>
        <end position="52"/>
    </location>
</feature>
<evidence type="ECO:0000256" key="5">
    <source>
        <dbReference type="ARBA" id="ARBA00023163"/>
    </source>
</evidence>
<dbReference type="PROSITE" id="PS50280">
    <property type="entry name" value="SET"/>
    <property type="match status" value="1"/>
</dbReference>
<evidence type="ECO:0000259" key="9">
    <source>
        <dbReference type="PROSITE" id="PS50048"/>
    </source>
</evidence>
<keyword evidence="13" id="KW-1185">Reference proteome</keyword>
<dbReference type="GO" id="GO:0031507">
    <property type="term" value="P:heterochromatin formation"/>
    <property type="evidence" value="ECO:0007669"/>
    <property type="project" value="TreeGrafter"/>
</dbReference>
<dbReference type="Gene3D" id="4.10.240.10">
    <property type="entry name" value="Zn(2)-C6 fungal-type DNA-binding domain"/>
    <property type="match status" value="1"/>
</dbReference>
<evidence type="ECO:0000256" key="7">
    <source>
        <dbReference type="ARBA" id="ARBA00048568"/>
    </source>
</evidence>
<dbReference type="InterPro" id="IPR001138">
    <property type="entry name" value="Zn2Cys6_DnaBD"/>
</dbReference>
<dbReference type="SUPFAM" id="SSF82199">
    <property type="entry name" value="SET domain"/>
    <property type="match status" value="1"/>
</dbReference>
<accession>A0AAV9QAY7</accession>
<evidence type="ECO:0000256" key="2">
    <source>
        <dbReference type="ARBA" id="ARBA00022679"/>
    </source>
</evidence>
<dbReference type="InterPro" id="IPR036864">
    <property type="entry name" value="Zn2-C6_fun-type_DNA-bd_sf"/>
</dbReference>
<evidence type="ECO:0000313" key="13">
    <source>
        <dbReference type="Proteomes" id="UP001345827"/>
    </source>
</evidence>
<evidence type="ECO:0000256" key="6">
    <source>
        <dbReference type="ARBA" id="ARBA00023242"/>
    </source>
</evidence>
<feature type="region of interest" description="Disordered" evidence="8">
    <location>
        <begin position="1"/>
        <end position="122"/>
    </location>
</feature>
<feature type="region of interest" description="Disordered" evidence="8">
    <location>
        <begin position="150"/>
        <end position="230"/>
    </location>
</feature>
<proteinExistence type="predicted"/>
<feature type="compositionally biased region" description="Polar residues" evidence="8">
    <location>
        <begin position="177"/>
        <end position="198"/>
    </location>
</feature>
<feature type="domain" description="SET" evidence="10">
    <location>
        <begin position="1096"/>
        <end position="1214"/>
    </location>
</feature>
<dbReference type="CDD" id="cd00067">
    <property type="entry name" value="GAL4"/>
    <property type="match status" value="1"/>
</dbReference>
<feature type="compositionally biased region" description="Polar residues" evidence="8">
    <location>
        <begin position="93"/>
        <end position="118"/>
    </location>
</feature>
<dbReference type="InterPro" id="IPR026489">
    <property type="entry name" value="CXC_dom"/>
</dbReference>
<dbReference type="GO" id="GO:0032259">
    <property type="term" value="P:methylation"/>
    <property type="evidence" value="ECO:0007669"/>
    <property type="project" value="UniProtKB-KW"/>
</dbReference>
<dbReference type="GO" id="GO:0140951">
    <property type="term" value="F:histone H3K27 trimethyltransferase activity"/>
    <property type="evidence" value="ECO:0007669"/>
    <property type="project" value="UniProtKB-EC"/>
</dbReference>
<feature type="compositionally biased region" description="Low complexity" evidence="8">
    <location>
        <begin position="1354"/>
        <end position="1363"/>
    </location>
</feature>
<feature type="compositionally biased region" description="Polar residues" evidence="8">
    <location>
        <begin position="215"/>
        <end position="230"/>
    </location>
</feature>
<sequence>MDIHTGSPKVSHPRRPGQENRIPYDGANQRLRDYPRGSASAPHQRQNSSSFNGDEIDPIVLSDSEDEAPRKKGDRIVEIDLTRENESDHSINRWRQSNHKSPNSFAAPNPLQRGSEQISLPRPMSIPQSFFATTQLISRALNPTLAAMRDPAVQEQDVHAPSRTPQSRPSGEVEPRTGSTKASSTVRARFATPTSSPRYSPARQSPREDLHRRPTQASLGTPSTTLNQTFAPVINQTLQSSVRRTLQSMSNQGLPDSIEDNLEEEPQNAPTDTVNNLDRNAIARGSSSTTNHVVQNDPSRQSKILACINCNRVKSKCDGLSPCTACSQRGDLCAYAARPSTDLRRSKIVSLNLPRPNNTISPSTATTSPLVRKTLFSKERTNPSTRNFESAVPNTMQHVTKVIGVRQRDPLFRDSERDNMPDEAQVLGRQAREIDAANLGPQAIPDGQGQVSGNHTILADESYTSDESSDSTETARVEPKVETIKAILEDLRKDLHSWREKTIQADLRQALLDTRVYSVPKTDSVVADPFAALTKQRRPASDAELAAFAKPQSRKLQVIPTDETPFYTGGTILPKYKAIGRVSSSCLAPGYRTAKYRPYDAEDEIQDPEFTEKYAEREQRFKNNYDSLLAQRNCQERVWLWKPWAEELFSCLRIQASDVLYYFTAGHFDPDRQVTGDWPDLWEAEQMHKCRTCGLADPESRGVHFSETFQSLPKPDDHTLVLAGLAAYAFHEETGVSLWHVATGGLLQPRYEDPKEERSKDLSLCVICFRHQCPDHGSYEEPADEDHGVKDSEEFTAFINDEERDHNLRKFTTLPVRGKVKTDLHICGLFCVEPSKALGQILGRQADGSIGGDSRAVVQSRHVLDNDDLCGPSCFWDASKRRNLKILDLQFQPFQSQSQKLVVDKALQFYLNNKRGPCLIAQIVKDVGCMKIFEYMVWRITRKAHLSVDADVMSDSSNAQRLPNHMRKRRRPPPNIDTSRSAELDLREAFVPCSHDGPCYNNPACSCSKSKIHCERMCGCGDSCKRRFRGCTCTSRGNKICFKDSRCDCWSHNRECDPFSCGKCGVLEVLDSYNKYNEDVRKGRCKNNRIQLGLPAPTTKAPSQVQGYGLYSRAEIMAGDFIGEYTGEIISINEGDRRGAMYHVLNQEYLFIINKGQEIDASNHGNKMRFMNNSQLDEYINVEPKKLWCNGVVRLGLFAKRSIRAGEELLYNYNYPESVTKNFWEPGERPANVRRLIPMASERIARTTGANKLTEEQANQFREDSSQSPLLTRHPKRKRPLEESPRGSYRTRNTNMDGVGGESSADERAQAPEIGDSEDSDYESNSQMSDDQGEVDEESDDESEPGSTDRWPTRTRGYTRGRGSQYSSHEAASPRRHTGQERSRSRRDKRDRAGTVQMVKRKRKIGPHDKRFGGRAQQLAWQTRRFNESRERGSGDGSGE</sequence>
<organism evidence="12 13">
    <name type="scientific">Vermiconidia calcicola</name>
    <dbReference type="NCBI Taxonomy" id="1690605"/>
    <lineage>
        <taxon>Eukaryota</taxon>
        <taxon>Fungi</taxon>
        <taxon>Dikarya</taxon>
        <taxon>Ascomycota</taxon>
        <taxon>Pezizomycotina</taxon>
        <taxon>Dothideomycetes</taxon>
        <taxon>Dothideomycetidae</taxon>
        <taxon>Mycosphaerellales</taxon>
        <taxon>Extremaceae</taxon>
        <taxon>Vermiconidia</taxon>
    </lineage>
</organism>
<dbReference type="PROSITE" id="PS50048">
    <property type="entry name" value="ZN2_CY6_FUNGAL_2"/>
    <property type="match status" value="1"/>
</dbReference>
<dbReference type="Gene3D" id="2.170.270.10">
    <property type="entry name" value="SET domain"/>
    <property type="match status" value="1"/>
</dbReference>
<evidence type="ECO:0000256" key="4">
    <source>
        <dbReference type="ARBA" id="ARBA00023015"/>
    </source>
</evidence>
<dbReference type="Proteomes" id="UP001345827">
    <property type="component" value="Unassembled WGS sequence"/>
</dbReference>
<dbReference type="GO" id="GO:0005634">
    <property type="term" value="C:nucleus"/>
    <property type="evidence" value="ECO:0007669"/>
    <property type="project" value="TreeGrafter"/>
</dbReference>
<keyword evidence="1" id="KW-0489">Methyltransferase</keyword>
<keyword evidence="3" id="KW-0949">S-adenosyl-L-methionine</keyword>
<evidence type="ECO:0000256" key="3">
    <source>
        <dbReference type="ARBA" id="ARBA00022691"/>
    </source>
</evidence>
<protein>
    <recommendedName>
        <fullName evidence="14">[Histone H3]-lysine(27) N-trimethyltransferase</fullName>
    </recommendedName>
</protein>
<feature type="compositionally biased region" description="Basic and acidic residues" evidence="8">
    <location>
        <begin position="67"/>
        <end position="91"/>
    </location>
</feature>
<dbReference type="InterPro" id="IPR041355">
    <property type="entry name" value="Pre-SET_CXC"/>
</dbReference>
<evidence type="ECO:0008006" key="14">
    <source>
        <dbReference type="Google" id="ProtNLM"/>
    </source>
</evidence>
<dbReference type="InterPro" id="IPR046341">
    <property type="entry name" value="SET_dom_sf"/>
</dbReference>
<keyword evidence="2" id="KW-0808">Transferase</keyword>
<feature type="region of interest" description="Disordered" evidence="8">
    <location>
        <begin position="247"/>
        <end position="275"/>
    </location>
</feature>
<dbReference type="InterPro" id="IPR001214">
    <property type="entry name" value="SET_dom"/>
</dbReference>
<dbReference type="EMBL" id="JAXLQG010000008">
    <property type="protein sequence ID" value="KAK5536821.1"/>
    <property type="molecule type" value="Genomic_DNA"/>
</dbReference>
<dbReference type="PANTHER" id="PTHR45747">
    <property type="entry name" value="HISTONE-LYSINE N-METHYLTRANSFERASE E(Z)"/>
    <property type="match status" value="1"/>
</dbReference>
<evidence type="ECO:0000259" key="11">
    <source>
        <dbReference type="PROSITE" id="PS51633"/>
    </source>
</evidence>
<gene>
    <name evidence="12" type="ORF">LTR25_005495</name>
</gene>
<feature type="compositionally biased region" description="Basic and acidic residues" evidence="8">
    <location>
        <begin position="1425"/>
        <end position="1434"/>
    </location>
</feature>
<reference evidence="12 13" key="1">
    <citation type="submission" date="2023-06" db="EMBL/GenBank/DDBJ databases">
        <title>Black Yeasts Isolated from many extreme environments.</title>
        <authorList>
            <person name="Coleine C."/>
            <person name="Stajich J.E."/>
            <person name="Selbmann L."/>
        </authorList>
    </citation>
    <scope>NUCLEOTIDE SEQUENCE [LARGE SCALE GENOMIC DNA]</scope>
    <source>
        <strain evidence="12 13">CCFEE 5887</strain>
    </source>
</reference>
<dbReference type="SMART" id="SM00066">
    <property type="entry name" value="GAL4"/>
    <property type="match status" value="1"/>
</dbReference>
<dbReference type="GO" id="GO:0000981">
    <property type="term" value="F:DNA-binding transcription factor activity, RNA polymerase II-specific"/>
    <property type="evidence" value="ECO:0007669"/>
    <property type="project" value="InterPro"/>
</dbReference>
<dbReference type="PROSITE" id="PS51633">
    <property type="entry name" value="CXC"/>
    <property type="match status" value="1"/>
</dbReference>
<feature type="compositionally biased region" description="Polar residues" evidence="8">
    <location>
        <begin position="1258"/>
        <end position="1270"/>
    </location>
</feature>
<dbReference type="GO" id="GO:0003682">
    <property type="term" value="F:chromatin binding"/>
    <property type="evidence" value="ECO:0007669"/>
    <property type="project" value="TreeGrafter"/>
</dbReference>
<dbReference type="Pfam" id="PF18264">
    <property type="entry name" value="preSET_CXC"/>
    <property type="match status" value="1"/>
</dbReference>
<name>A0AAV9QAY7_9PEZI</name>
<evidence type="ECO:0000259" key="10">
    <source>
        <dbReference type="PROSITE" id="PS50280"/>
    </source>
</evidence>
<feature type="compositionally biased region" description="Acidic residues" evidence="8">
    <location>
        <begin position="257"/>
        <end position="266"/>
    </location>
</feature>
<evidence type="ECO:0000313" key="12">
    <source>
        <dbReference type="EMBL" id="KAK5536821.1"/>
    </source>
</evidence>
<feature type="compositionally biased region" description="Acidic residues" evidence="8">
    <location>
        <begin position="1331"/>
        <end position="1344"/>
    </location>
</feature>
<evidence type="ECO:0000256" key="1">
    <source>
        <dbReference type="ARBA" id="ARBA00022603"/>
    </source>
</evidence>
<feature type="region of interest" description="Disordered" evidence="8">
    <location>
        <begin position="1258"/>
        <end position="1440"/>
    </location>
</feature>
<keyword evidence="5" id="KW-0804">Transcription</keyword>
<keyword evidence="6" id="KW-0539">Nucleus</keyword>
<comment type="caution">
    <text evidence="12">The sequence shown here is derived from an EMBL/GenBank/DDBJ whole genome shotgun (WGS) entry which is preliminary data.</text>
</comment>
<comment type="catalytic activity">
    <reaction evidence="7">
        <text>L-lysyl(27)-[histone H3] + 3 S-adenosyl-L-methionine = N(6),N(6),N(6)-trimethyl-L-lysyl(27)-[histone H3] + 3 S-adenosyl-L-homocysteine + 3 H(+)</text>
        <dbReference type="Rhea" id="RHEA:60292"/>
        <dbReference type="Rhea" id="RHEA-COMP:15535"/>
        <dbReference type="Rhea" id="RHEA-COMP:15548"/>
        <dbReference type="ChEBI" id="CHEBI:15378"/>
        <dbReference type="ChEBI" id="CHEBI:29969"/>
        <dbReference type="ChEBI" id="CHEBI:57856"/>
        <dbReference type="ChEBI" id="CHEBI:59789"/>
        <dbReference type="ChEBI" id="CHEBI:61961"/>
        <dbReference type="EC" id="2.1.1.356"/>
    </reaction>
</comment>
<feature type="domain" description="Zn(2)-C6 fungal-type" evidence="9">
    <location>
        <begin position="306"/>
        <end position="335"/>
    </location>
</feature>
<dbReference type="Pfam" id="PF00856">
    <property type="entry name" value="SET"/>
    <property type="match status" value="1"/>
</dbReference>
<evidence type="ECO:0000256" key="8">
    <source>
        <dbReference type="SAM" id="MobiDB-lite"/>
    </source>
</evidence>
<dbReference type="SMART" id="SM00317">
    <property type="entry name" value="SET"/>
    <property type="match status" value="1"/>
</dbReference>
<dbReference type="GO" id="GO:0008270">
    <property type="term" value="F:zinc ion binding"/>
    <property type="evidence" value="ECO:0007669"/>
    <property type="project" value="InterPro"/>
</dbReference>
<dbReference type="SUPFAM" id="SSF57701">
    <property type="entry name" value="Zn2/Cys6 DNA-binding domain"/>
    <property type="match status" value="1"/>
</dbReference>
<dbReference type="InterPro" id="IPR045318">
    <property type="entry name" value="EZH1/2-like"/>
</dbReference>
<keyword evidence="4" id="KW-0805">Transcription regulation</keyword>
<feature type="domain" description="CXC" evidence="11">
    <location>
        <begin position="969"/>
        <end position="1081"/>
    </location>
</feature>
<dbReference type="PANTHER" id="PTHR45747:SF4">
    <property type="entry name" value="HISTONE-LYSINE N-METHYLTRANSFERASE E(Z)"/>
    <property type="match status" value="1"/>
</dbReference>
<feature type="compositionally biased region" description="Basic and acidic residues" evidence="8">
    <location>
        <begin position="1378"/>
        <end position="1393"/>
    </location>
</feature>